<keyword evidence="10" id="KW-1185">Reference proteome</keyword>
<evidence type="ECO:0000313" key="10">
    <source>
        <dbReference type="Proteomes" id="UP001142292"/>
    </source>
</evidence>
<dbReference type="Pfam" id="PF07690">
    <property type="entry name" value="MFS_1"/>
    <property type="match status" value="2"/>
</dbReference>
<feature type="transmembrane region" description="Helical" evidence="7">
    <location>
        <begin position="50"/>
        <end position="73"/>
    </location>
</feature>
<reference evidence="9" key="2">
    <citation type="submission" date="2023-01" db="EMBL/GenBank/DDBJ databases">
        <authorList>
            <person name="Sun Q."/>
            <person name="Evtushenko L."/>
        </authorList>
    </citation>
    <scope>NUCLEOTIDE SEQUENCE</scope>
    <source>
        <strain evidence="9">VKM Ac-1246</strain>
    </source>
</reference>
<evidence type="ECO:0000256" key="4">
    <source>
        <dbReference type="ARBA" id="ARBA00022692"/>
    </source>
</evidence>
<dbReference type="InterPro" id="IPR020846">
    <property type="entry name" value="MFS_dom"/>
</dbReference>
<proteinExistence type="predicted"/>
<evidence type="ECO:0000313" key="9">
    <source>
        <dbReference type="EMBL" id="GLJ70073.1"/>
    </source>
</evidence>
<evidence type="ECO:0000256" key="5">
    <source>
        <dbReference type="ARBA" id="ARBA00022989"/>
    </source>
</evidence>
<evidence type="ECO:0000259" key="8">
    <source>
        <dbReference type="PROSITE" id="PS50850"/>
    </source>
</evidence>
<dbReference type="PROSITE" id="PS50850">
    <property type="entry name" value="MFS"/>
    <property type="match status" value="1"/>
</dbReference>
<dbReference type="Proteomes" id="UP001142292">
    <property type="component" value="Unassembled WGS sequence"/>
</dbReference>
<evidence type="ECO:0000256" key="7">
    <source>
        <dbReference type="SAM" id="Phobius"/>
    </source>
</evidence>
<sequence>MTTETTTEFRFRDIAVVAYAPSIVSSMGHGAVMPILALRASDLGASASTAAFVVALLGIGSLATSLPAGSLVARIGERRTLMYAGALDAVAMTVAFLSSSVAVLAIAVFVSGMSWTAFLIARQGFLIDATPPTHRARAMSLLGGSFRLGVFVGPLLGAGLIHFFGLAAIFLFAAAMSVCSAIIGGWMPELGRSRSREQGHLSVRSVLWAHRRTFATLGIAVIIIGISRSVRTGLLPLWADHIHLEASVVSLLFAGAALVDIALTLPGGWLLDNRGRRVVAIPVVLAVGIGCLLLPLTHDALSLGAVMALIALGNGLGSGIVMTLGADAAPADGRAQFLGGWRLCGDLGGTGGPLLVSGLAALFSIAAAPVAIGVFSLVGTVWVGYWIGQADRARLRHDRA</sequence>
<feature type="transmembrane region" description="Helical" evidence="7">
    <location>
        <begin position="141"/>
        <end position="161"/>
    </location>
</feature>
<protein>
    <submittedName>
        <fullName evidence="9">MFS transporter</fullName>
    </submittedName>
</protein>
<keyword evidence="3" id="KW-1003">Cell membrane</keyword>
<feature type="transmembrane region" description="Helical" evidence="7">
    <location>
        <begin position="362"/>
        <end position="387"/>
    </location>
</feature>
<comment type="subcellular location">
    <subcellularLocation>
        <location evidence="1">Cell membrane</location>
        <topology evidence="1">Multi-pass membrane protein</topology>
    </subcellularLocation>
</comment>
<dbReference type="PANTHER" id="PTHR23517">
    <property type="entry name" value="RESISTANCE PROTEIN MDTM, PUTATIVE-RELATED-RELATED"/>
    <property type="match status" value="1"/>
</dbReference>
<evidence type="ECO:0000256" key="2">
    <source>
        <dbReference type="ARBA" id="ARBA00022448"/>
    </source>
</evidence>
<feature type="transmembrane region" description="Helical" evidence="7">
    <location>
        <begin position="16"/>
        <end position="38"/>
    </location>
</feature>
<keyword evidence="2" id="KW-0813">Transport</keyword>
<dbReference type="EMBL" id="BSEL01000009">
    <property type="protein sequence ID" value="GLJ70073.1"/>
    <property type="molecule type" value="Genomic_DNA"/>
</dbReference>
<name>A0ABQ5T2M7_9ACTN</name>
<dbReference type="InterPro" id="IPR050171">
    <property type="entry name" value="MFS_Transporters"/>
</dbReference>
<reference evidence="9" key="1">
    <citation type="journal article" date="2014" name="Int. J. Syst. Evol. Microbiol.">
        <title>Complete genome of a new Firmicutes species belonging to the dominant human colonic microbiota ('Ruminococcus bicirculans') reveals two chromosomes and a selective capacity to utilize plant glucans.</title>
        <authorList>
            <consortium name="NISC Comparative Sequencing Program"/>
            <person name="Wegmann U."/>
            <person name="Louis P."/>
            <person name="Goesmann A."/>
            <person name="Henrissat B."/>
            <person name="Duncan S.H."/>
            <person name="Flint H.J."/>
        </authorList>
    </citation>
    <scope>NUCLEOTIDE SEQUENCE</scope>
    <source>
        <strain evidence="9">VKM Ac-1246</strain>
    </source>
</reference>
<feature type="transmembrane region" description="Helical" evidence="7">
    <location>
        <begin position="278"/>
        <end position="297"/>
    </location>
</feature>
<dbReference type="RefSeq" id="WP_229788106.1">
    <property type="nucleotide sequence ID" value="NZ_BMRK01000031.1"/>
</dbReference>
<keyword evidence="5 7" id="KW-1133">Transmembrane helix</keyword>
<feature type="domain" description="Major facilitator superfamily (MFS) profile" evidence="8">
    <location>
        <begin position="14"/>
        <end position="391"/>
    </location>
</feature>
<dbReference type="CDD" id="cd17325">
    <property type="entry name" value="MFS_MdtG_SLC18_like"/>
    <property type="match status" value="1"/>
</dbReference>
<evidence type="ECO:0000256" key="3">
    <source>
        <dbReference type="ARBA" id="ARBA00022475"/>
    </source>
</evidence>
<accession>A0ABQ5T2M7</accession>
<evidence type="ECO:0000256" key="6">
    <source>
        <dbReference type="ARBA" id="ARBA00023136"/>
    </source>
</evidence>
<keyword evidence="6 7" id="KW-0472">Membrane</keyword>
<dbReference type="PANTHER" id="PTHR23517:SF3">
    <property type="entry name" value="INTEGRAL MEMBRANE TRANSPORT PROTEIN"/>
    <property type="match status" value="1"/>
</dbReference>
<keyword evidence="4 7" id="KW-0812">Transmembrane</keyword>
<feature type="transmembrane region" description="Helical" evidence="7">
    <location>
        <begin position="246"/>
        <end position="271"/>
    </location>
</feature>
<feature type="transmembrane region" description="Helical" evidence="7">
    <location>
        <begin position="337"/>
        <end position="356"/>
    </location>
</feature>
<feature type="transmembrane region" description="Helical" evidence="7">
    <location>
        <begin position="103"/>
        <end position="121"/>
    </location>
</feature>
<dbReference type="SUPFAM" id="SSF103473">
    <property type="entry name" value="MFS general substrate transporter"/>
    <property type="match status" value="1"/>
</dbReference>
<comment type="caution">
    <text evidence="9">The sequence shown here is derived from an EMBL/GenBank/DDBJ whole genome shotgun (WGS) entry which is preliminary data.</text>
</comment>
<dbReference type="Gene3D" id="1.20.1250.20">
    <property type="entry name" value="MFS general substrate transporter like domains"/>
    <property type="match status" value="2"/>
</dbReference>
<dbReference type="InterPro" id="IPR011701">
    <property type="entry name" value="MFS"/>
</dbReference>
<gene>
    <name evidence="9" type="ORF">GCM10017579_41090</name>
</gene>
<feature type="transmembrane region" description="Helical" evidence="7">
    <location>
        <begin position="303"/>
        <end position="325"/>
    </location>
</feature>
<evidence type="ECO:0000256" key="1">
    <source>
        <dbReference type="ARBA" id="ARBA00004651"/>
    </source>
</evidence>
<organism evidence="9 10">
    <name type="scientific">Nocardioides luteus</name>
    <dbReference type="NCBI Taxonomy" id="1844"/>
    <lineage>
        <taxon>Bacteria</taxon>
        <taxon>Bacillati</taxon>
        <taxon>Actinomycetota</taxon>
        <taxon>Actinomycetes</taxon>
        <taxon>Propionibacteriales</taxon>
        <taxon>Nocardioidaceae</taxon>
        <taxon>Nocardioides</taxon>
    </lineage>
</organism>
<dbReference type="InterPro" id="IPR036259">
    <property type="entry name" value="MFS_trans_sf"/>
</dbReference>